<protein>
    <submittedName>
        <fullName evidence="3">Formiminotransferase domain, N-terminal subdomain</fullName>
    </submittedName>
</protein>
<feature type="region of interest" description="Disordered" evidence="1">
    <location>
        <begin position="112"/>
        <end position="134"/>
    </location>
</feature>
<dbReference type="InterPro" id="IPR037070">
    <property type="entry name" value="Formiminotransferase_C_sf"/>
</dbReference>
<feature type="compositionally biased region" description="Polar residues" evidence="1">
    <location>
        <begin position="45"/>
        <end position="60"/>
    </location>
</feature>
<dbReference type="InterPro" id="IPR037064">
    <property type="entry name" value="Formiminotransferase_N_sf"/>
</dbReference>
<dbReference type="GO" id="GO:0016740">
    <property type="term" value="F:transferase activity"/>
    <property type="evidence" value="ECO:0007669"/>
    <property type="project" value="InterPro"/>
</dbReference>
<evidence type="ECO:0000313" key="4">
    <source>
        <dbReference type="Proteomes" id="UP001153069"/>
    </source>
</evidence>
<dbReference type="OrthoDB" id="48036at2759"/>
<evidence type="ECO:0000256" key="1">
    <source>
        <dbReference type="SAM" id="MobiDB-lite"/>
    </source>
</evidence>
<dbReference type="SUPFAM" id="SSF55116">
    <property type="entry name" value="Formiminotransferase domain of formiminotransferase-cyclodeaminase"/>
    <property type="match status" value="1"/>
</dbReference>
<feature type="region of interest" description="Disordered" evidence="1">
    <location>
        <begin position="43"/>
        <end position="62"/>
    </location>
</feature>
<dbReference type="InterPro" id="IPR022384">
    <property type="entry name" value="FormiminoTrfase_cat_dom_sf"/>
</dbReference>
<dbReference type="Gene3D" id="3.30.70.670">
    <property type="entry name" value="Formiminotransferase, C-terminal subdomain"/>
    <property type="match status" value="1"/>
</dbReference>
<dbReference type="PANTHER" id="PTHR12234">
    <property type="entry name" value="FORMIMINOTRANSFERASE-CYCLODEAMINASE"/>
    <property type="match status" value="1"/>
</dbReference>
<dbReference type="Proteomes" id="UP001153069">
    <property type="component" value="Unassembled WGS sequence"/>
</dbReference>
<accession>A0A9N8EQR4</accession>
<organism evidence="3 4">
    <name type="scientific">Seminavis robusta</name>
    <dbReference type="NCBI Taxonomy" id="568900"/>
    <lineage>
        <taxon>Eukaryota</taxon>
        <taxon>Sar</taxon>
        <taxon>Stramenopiles</taxon>
        <taxon>Ochrophyta</taxon>
        <taxon>Bacillariophyta</taxon>
        <taxon>Bacillariophyceae</taxon>
        <taxon>Bacillariophycidae</taxon>
        <taxon>Naviculales</taxon>
        <taxon>Naviculaceae</taxon>
        <taxon>Seminavis</taxon>
    </lineage>
</organism>
<evidence type="ECO:0000313" key="3">
    <source>
        <dbReference type="EMBL" id="CAB9526297.1"/>
    </source>
</evidence>
<dbReference type="SMART" id="SM01222">
    <property type="entry name" value="FTCD_N"/>
    <property type="match status" value="1"/>
</dbReference>
<dbReference type="PANTHER" id="PTHR12234:SF1">
    <property type="entry name" value="FORMIMINOTRANSFERASE N-TERMINAL SUBDOMAIN-CONTAINING PROTEIN"/>
    <property type="match status" value="1"/>
</dbReference>
<dbReference type="Pfam" id="PF07837">
    <property type="entry name" value="FTCD_N"/>
    <property type="match status" value="1"/>
</dbReference>
<reference evidence="3" key="1">
    <citation type="submission" date="2020-06" db="EMBL/GenBank/DDBJ databases">
        <authorList>
            <consortium name="Plant Systems Biology data submission"/>
        </authorList>
    </citation>
    <scope>NUCLEOTIDE SEQUENCE</scope>
    <source>
        <strain evidence="3">D6</strain>
    </source>
</reference>
<gene>
    <name evidence="3" type="ORF">SEMRO_1806_G298870.1</name>
</gene>
<proteinExistence type="predicted"/>
<name>A0A9N8EQR4_9STRA</name>
<keyword evidence="4" id="KW-1185">Reference proteome</keyword>
<dbReference type="InterPro" id="IPR051623">
    <property type="entry name" value="FTCD"/>
</dbReference>
<feature type="domain" description="Formiminotransferase N-terminal subdomain" evidence="2">
    <location>
        <begin position="10"/>
        <end position="235"/>
    </location>
</feature>
<dbReference type="EMBL" id="CAICTM010001804">
    <property type="protein sequence ID" value="CAB9526297.1"/>
    <property type="molecule type" value="Genomic_DNA"/>
</dbReference>
<evidence type="ECO:0000259" key="2">
    <source>
        <dbReference type="SMART" id="SM01222"/>
    </source>
</evidence>
<dbReference type="GO" id="GO:0005542">
    <property type="term" value="F:folic acid binding"/>
    <property type="evidence" value="ECO:0007669"/>
    <property type="project" value="InterPro"/>
</dbReference>
<dbReference type="InterPro" id="IPR012886">
    <property type="entry name" value="Formiminotransferase_N"/>
</dbReference>
<dbReference type="Gene3D" id="3.30.990.10">
    <property type="entry name" value="Formiminotransferase, N-terminal subdomain"/>
    <property type="match status" value="1"/>
</dbReference>
<sequence length="372" mass="40766">MVNSRLLIQPLLGCNVYISAGGSPRHIPFLLDILKKTQEHCAQLGGTSTSSGEPNISSHPTAPEETAVANACVVVHAFSDVVYNRSSIHLAANSEDAMARVVIDLVQNARSRLSQEEEQDDNTEFSSAPHHPSVGLVDHVSVMPLLLEKGKDEHDVTQDNQLQTPWGRTARAIGTTMADTPNVAVFFYGDADPHQTPLATVRRDKTNFFQSGGLLLDSDNAKTHVMDTATVGAPPGFVENYNIRLHACCDKKMAQSLTRAVRERNGGVAGVEALTLPYSQGRYEVACNLLQPRVGSAECIQKKVDEWVQGQTSSTSQEELVECAYRVGTTASQCLEALELALEARELQQQKQEQLERHNESVWQQFKGYLSQ</sequence>
<dbReference type="AlphaFoldDB" id="A0A9N8EQR4"/>
<comment type="caution">
    <text evidence="3">The sequence shown here is derived from an EMBL/GenBank/DDBJ whole genome shotgun (WGS) entry which is preliminary data.</text>
</comment>